<dbReference type="AlphaFoldDB" id="A0A0C9RXC0"/>
<protein>
    <submittedName>
        <fullName evidence="2">Ccdc92 protein</fullName>
    </submittedName>
</protein>
<name>A0A0C9RXC0_9HYME</name>
<evidence type="ECO:0000256" key="1">
    <source>
        <dbReference type="SAM" id="Coils"/>
    </source>
</evidence>
<gene>
    <name evidence="2" type="primary">Ccdc92</name>
    <name evidence="2" type="ORF">g.19855</name>
</gene>
<sequence length="340" mass="37652">MSDDPVTGDSTSAEHALQIAFQTMQERCQQLENRLAAVEEENVRLKVEKGTNSSLDVLIVDVSDEEATIQRLQEKVEELTKQKSQLSHHILMVAAENRQLWNRLTRLTRTNKTLGSKLIKISDTLKQHPAGQALETSNSSIKDVPNVVEASQNPGGTQGDASLEEISLRLINSIMMEKVELEQQYSEMVALQNGADINIRNVGFAYPDEGNNDSLQQLKQHESKLLEAKDALLSQQIKLKKVLQNLEKIRKASKKVCQTGTQFDSDDSLREDGTTQTSLPTAVSLESGKVEGPVNQIPDDVQICPMCGAFFGKSVPFEIFHEHVLSHFSTGSVSNSEMLP</sequence>
<organism evidence="2">
    <name type="scientific">Fopius arisanus</name>
    <dbReference type="NCBI Taxonomy" id="64838"/>
    <lineage>
        <taxon>Eukaryota</taxon>
        <taxon>Metazoa</taxon>
        <taxon>Ecdysozoa</taxon>
        <taxon>Arthropoda</taxon>
        <taxon>Hexapoda</taxon>
        <taxon>Insecta</taxon>
        <taxon>Pterygota</taxon>
        <taxon>Neoptera</taxon>
        <taxon>Endopterygota</taxon>
        <taxon>Hymenoptera</taxon>
        <taxon>Apocrita</taxon>
        <taxon>Ichneumonoidea</taxon>
        <taxon>Braconidae</taxon>
        <taxon>Opiinae</taxon>
        <taxon>Fopius</taxon>
    </lineage>
</organism>
<dbReference type="EMBL" id="GBYB01013745">
    <property type="protein sequence ID" value="JAG83512.1"/>
    <property type="molecule type" value="Transcribed_RNA"/>
</dbReference>
<evidence type="ECO:0000313" key="2">
    <source>
        <dbReference type="EMBL" id="JAG83512.1"/>
    </source>
</evidence>
<accession>A0A0C9RXC0</accession>
<keyword evidence="1" id="KW-0175">Coiled coil</keyword>
<reference evidence="2" key="1">
    <citation type="submission" date="2015-01" db="EMBL/GenBank/DDBJ databases">
        <title>Transcriptome Assembly of Fopius arisanus.</title>
        <authorList>
            <person name="Geib S."/>
        </authorList>
    </citation>
    <scope>NUCLEOTIDE SEQUENCE</scope>
</reference>
<proteinExistence type="predicted"/>
<feature type="coiled-coil region" evidence="1">
    <location>
        <begin position="14"/>
        <end position="89"/>
    </location>
</feature>